<evidence type="ECO:0000256" key="2">
    <source>
        <dbReference type="ARBA" id="ARBA00022614"/>
    </source>
</evidence>
<dbReference type="GO" id="GO:0005096">
    <property type="term" value="F:GTPase activator activity"/>
    <property type="evidence" value="ECO:0007669"/>
    <property type="project" value="UniProtKB-KW"/>
</dbReference>
<organism evidence="4 5">
    <name type="scientific">Oopsacas minuta</name>
    <dbReference type="NCBI Taxonomy" id="111878"/>
    <lineage>
        <taxon>Eukaryota</taxon>
        <taxon>Metazoa</taxon>
        <taxon>Porifera</taxon>
        <taxon>Hexactinellida</taxon>
        <taxon>Hexasterophora</taxon>
        <taxon>Lyssacinosida</taxon>
        <taxon>Leucopsacidae</taxon>
        <taxon>Oopsacas</taxon>
    </lineage>
</organism>
<evidence type="ECO:0000313" key="4">
    <source>
        <dbReference type="EMBL" id="KAI6660990.1"/>
    </source>
</evidence>
<keyword evidence="3" id="KW-0677">Repeat</keyword>
<proteinExistence type="predicted"/>
<dbReference type="GO" id="GO:0005829">
    <property type="term" value="C:cytosol"/>
    <property type="evidence" value="ECO:0007669"/>
    <property type="project" value="TreeGrafter"/>
</dbReference>
<sequence length="416" mass="46257">MAGKQSIHPTKSLPECSMQSRMINGKNDLSLLTQNTVILHVECLIGDEGVDALTHSLIRLQRLTTLDLTIRRITDRGIENFSNFIANSIKVTSLFLRFNAVSKIGAEHLGKALRSNKNLVEFGIECIQCDLIDYIIGGEGAVHITNSLAYNSVKVLSLLQCDIDDEHFKEIVRGFSKSCHLSYVNLSRNRIGSKSLILLGDHLTNISNLSILILDSNVQTDHLGMSALFHSFINNNTLKQLSVKSCQIHPTSLSYLGKLLTENSTLRVLNLAGNSGLSEEGARMLSRGLENNSVLQALDVSYCNLSEDAVARITLALKSNSRLNKLYLDYNQIMLGALHEIAETLTHNKSLKLLSLLGCPVNENAMWVMLQALNANNTLEILRLDKTQDRSDQLYDLFLEILLKKNKKIAQLSKMK</sequence>
<evidence type="ECO:0000256" key="1">
    <source>
        <dbReference type="ARBA" id="ARBA00022468"/>
    </source>
</evidence>
<dbReference type="GO" id="GO:0005634">
    <property type="term" value="C:nucleus"/>
    <property type="evidence" value="ECO:0007669"/>
    <property type="project" value="TreeGrafter"/>
</dbReference>
<evidence type="ECO:0000313" key="5">
    <source>
        <dbReference type="Proteomes" id="UP001165289"/>
    </source>
</evidence>
<dbReference type="SUPFAM" id="SSF52047">
    <property type="entry name" value="RNI-like"/>
    <property type="match status" value="1"/>
</dbReference>
<reference evidence="4 5" key="1">
    <citation type="journal article" date="2023" name="BMC Biol.">
        <title>The compact genome of the sponge Oopsacas minuta (Hexactinellida) is lacking key metazoan core genes.</title>
        <authorList>
            <person name="Santini S."/>
            <person name="Schenkelaars Q."/>
            <person name="Jourda C."/>
            <person name="Duchesne M."/>
            <person name="Belahbib H."/>
            <person name="Rocher C."/>
            <person name="Selva M."/>
            <person name="Riesgo A."/>
            <person name="Vervoort M."/>
            <person name="Leys S.P."/>
            <person name="Kodjabachian L."/>
            <person name="Le Bivic A."/>
            <person name="Borchiellini C."/>
            <person name="Claverie J.M."/>
            <person name="Renard E."/>
        </authorList>
    </citation>
    <scope>NUCLEOTIDE SEQUENCE [LARGE SCALE GENOMIC DNA]</scope>
    <source>
        <strain evidence="4">SPO-2</strain>
    </source>
</reference>
<evidence type="ECO:0000256" key="3">
    <source>
        <dbReference type="ARBA" id="ARBA00022737"/>
    </source>
</evidence>
<dbReference type="PANTHER" id="PTHR24113">
    <property type="entry name" value="RAN GTPASE-ACTIVATING PROTEIN 1"/>
    <property type="match status" value="1"/>
</dbReference>
<gene>
    <name evidence="4" type="ORF">LOD99_13713</name>
</gene>
<dbReference type="PANTHER" id="PTHR24113:SF12">
    <property type="entry name" value="RAN GTPASE-ACTIVATING PROTEIN 1"/>
    <property type="match status" value="1"/>
</dbReference>
<accession>A0AAV7KJ83</accession>
<dbReference type="InterPro" id="IPR001611">
    <property type="entry name" value="Leu-rich_rpt"/>
</dbReference>
<comment type="caution">
    <text evidence="4">The sequence shown here is derived from an EMBL/GenBank/DDBJ whole genome shotgun (WGS) entry which is preliminary data.</text>
</comment>
<dbReference type="EMBL" id="JAKMXF010000022">
    <property type="protein sequence ID" value="KAI6660990.1"/>
    <property type="molecule type" value="Genomic_DNA"/>
</dbReference>
<dbReference type="SMART" id="SM00368">
    <property type="entry name" value="LRR_RI"/>
    <property type="match status" value="7"/>
</dbReference>
<keyword evidence="1" id="KW-0343">GTPase activation</keyword>
<dbReference type="GO" id="GO:0006913">
    <property type="term" value="P:nucleocytoplasmic transport"/>
    <property type="evidence" value="ECO:0007669"/>
    <property type="project" value="TreeGrafter"/>
</dbReference>
<name>A0AAV7KJ83_9METZ</name>
<protein>
    <submittedName>
        <fullName evidence="4">Protein NLRC3-like</fullName>
    </submittedName>
</protein>
<dbReference type="Proteomes" id="UP001165289">
    <property type="component" value="Unassembled WGS sequence"/>
</dbReference>
<dbReference type="Pfam" id="PF13516">
    <property type="entry name" value="LRR_6"/>
    <property type="match status" value="3"/>
</dbReference>
<keyword evidence="2" id="KW-0433">Leucine-rich repeat</keyword>
<dbReference type="InterPro" id="IPR032675">
    <property type="entry name" value="LRR_dom_sf"/>
</dbReference>
<dbReference type="GO" id="GO:0031267">
    <property type="term" value="F:small GTPase binding"/>
    <property type="evidence" value="ECO:0007669"/>
    <property type="project" value="TreeGrafter"/>
</dbReference>
<dbReference type="GO" id="GO:0048471">
    <property type="term" value="C:perinuclear region of cytoplasm"/>
    <property type="evidence" value="ECO:0007669"/>
    <property type="project" value="TreeGrafter"/>
</dbReference>
<dbReference type="Gene3D" id="3.80.10.10">
    <property type="entry name" value="Ribonuclease Inhibitor"/>
    <property type="match status" value="4"/>
</dbReference>
<keyword evidence="5" id="KW-1185">Reference proteome</keyword>
<dbReference type="InterPro" id="IPR027038">
    <property type="entry name" value="RanGap"/>
</dbReference>
<dbReference type="AlphaFoldDB" id="A0AAV7KJ83"/>